<keyword evidence="8" id="KW-0408">Iron</keyword>
<dbReference type="Pfam" id="PF13631">
    <property type="entry name" value="Cytochrom_B_N_2"/>
    <property type="match status" value="1"/>
</dbReference>
<keyword evidence="7 10" id="KW-1133">Transmembrane helix</keyword>
<feature type="transmembrane region" description="Helical" evidence="10">
    <location>
        <begin position="359"/>
        <end position="379"/>
    </location>
</feature>
<dbReference type="AlphaFoldDB" id="A0A399F3U2"/>
<evidence type="ECO:0000256" key="3">
    <source>
        <dbReference type="ARBA" id="ARBA00022617"/>
    </source>
</evidence>
<evidence type="ECO:0000256" key="9">
    <source>
        <dbReference type="ARBA" id="ARBA00023136"/>
    </source>
</evidence>
<comment type="subcellular location">
    <subcellularLocation>
        <location evidence="1">Membrane</location>
        <topology evidence="1">Multi-pass membrane protein</topology>
    </subcellularLocation>
</comment>
<evidence type="ECO:0000256" key="8">
    <source>
        <dbReference type="ARBA" id="ARBA00023004"/>
    </source>
</evidence>
<dbReference type="GO" id="GO:0022904">
    <property type="term" value="P:respiratory electron transport chain"/>
    <property type="evidence" value="ECO:0007669"/>
    <property type="project" value="InterPro"/>
</dbReference>
<gene>
    <name evidence="13" type="primary">qcrB</name>
    <name evidence="13" type="ORF">Mgrana_02688</name>
</gene>
<dbReference type="InterPro" id="IPR036150">
    <property type="entry name" value="Cyt_b/b6_C_sf"/>
</dbReference>
<keyword evidence="5" id="KW-0479">Metal-binding</keyword>
<evidence type="ECO:0000256" key="4">
    <source>
        <dbReference type="ARBA" id="ARBA00022692"/>
    </source>
</evidence>
<dbReference type="PANTHER" id="PTHR19271:SF16">
    <property type="entry name" value="CYTOCHROME B"/>
    <property type="match status" value="1"/>
</dbReference>
<dbReference type="InterPro" id="IPR005797">
    <property type="entry name" value="Cyt_b/b6_N"/>
</dbReference>
<sequence>MYQWLDERLDLGRLNAKLFRKVFPVHHTFFLGEITLFSFIVLVLTGVFLTLNYEPSTQLVKVEGLTDPVQAAYASILYIDSLPFGAVIRSVHHWSAHIMIAAAFLHLLRILLSGAYKKPRELNWIIGILMLVVTIVVAFLGYALPYDNYAITATRIGHGIAESVPWVGVAVAQIMFGGDFPGSSHNIPRLYSLHVLWMPLVLMGLIGLHLLIMIKQKHTQPKYAEKVAPGKILGVPALPQQGLMSGVLFLVFVAVVFLIGGGFLAHPVEAYGPLSANTPNVKPDWYFLWIYGLLKIIPSSFEFTIPLFNGGKFGPEFWGGVVIPSILLVGAILIPFFSFTEGNVKQRYLELPSRHPRRTSLTIAGLMFLIMCTMAGYIGDPGMEWLTISRAWLLIIVVPIVTYFVSFWIMRAIWGETWQKEPEIELIVGGGQAPRA</sequence>
<keyword evidence="2" id="KW-0813">Transport</keyword>
<protein>
    <submittedName>
        <fullName evidence="13">Cytochrome bc1 complex cytochrome b subunit</fullName>
        <ecNumber evidence="13">1.10.2.2</ecNumber>
    </submittedName>
</protein>
<dbReference type="Proteomes" id="UP000266178">
    <property type="component" value="Unassembled WGS sequence"/>
</dbReference>
<evidence type="ECO:0000259" key="11">
    <source>
        <dbReference type="PROSITE" id="PS51002"/>
    </source>
</evidence>
<accession>A0A399F3U2</accession>
<keyword evidence="3" id="KW-0349">Heme</keyword>
<evidence type="ECO:0000313" key="14">
    <source>
        <dbReference type="Proteomes" id="UP000266178"/>
    </source>
</evidence>
<keyword evidence="4 10" id="KW-0812">Transmembrane</keyword>
<keyword evidence="14" id="KW-1185">Reference proteome</keyword>
<dbReference type="InterPro" id="IPR005798">
    <property type="entry name" value="Cyt_b/b6_C"/>
</dbReference>
<dbReference type="PROSITE" id="PS51003">
    <property type="entry name" value="CYTB_CTER"/>
    <property type="match status" value="1"/>
</dbReference>
<evidence type="ECO:0000256" key="1">
    <source>
        <dbReference type="ARBA" id="ARBA00004141"/>
    </source>
</evidence>
<dbReference type="PROSITE" id="PS51002">
    <property type="entry name" value="CYTB_NTER"/>
    <property type="match status" value="1"/>
</dbReference>
<evidence type="ECO:0000259" key="12">
    <source>
        <dbReference type="PROSITE" id="PS51003"/>
    </source>
</evidence>
<dbReference type="GO" id="GO:0046872">
    <property type="term" value="F:metal ion binding"/>
    <property type="evidence" value="ECO:0007669"/>
    <property type="project" value="UniProtKB-KW"/>
</dbReference>
<feature type="transmembrane region" description="Helical" evidence="10">
    <location>
        <begin position="29"/>
        <end position="51"/>
    </location>
</feature>
<dbReference type="PANTHER" id="PTHR19271">
    <property type="entry name" value="CYTOCHROME B"/>
    <property type="match status" value="1"/>
</dbReference>
<dbReference type="OrthoDB" id="9804503at2"/>
<feature type="transmembrane region" description="Helical" evidence="10">
    <location>
        <begin position="98"/>
        <end position="116"/>
    </location>
</feature>
<name>A0A399F3U2_9DEIN</name>
<dbReference type="SUPFAM" id="SSF81342">
    <property type="entry name" value="Transmembrane di-heme cytochromes"/>
    <property type="match status" value="1"/>
</dbReference>
<keyword evidence="6" id="KW-0249">Electron transport</keyword>
<dbReference type="InterPro" id="IPR027387">
    <property type="entry name" value="Cytb/b6-like_sf"/>
</dbReference>
<feature type="domain" description="Cytochrome b/b6 N-terminal region profile" evidence="11">
    <location>
        <begin position="1"/>
        <end position="222"/>
    </location>
</feature>
<evidence type="ECO:0000256" key="6">
    <source>
        <dbReference type="ARBA" id="ARBA00022982"/>
    </source>
</evidence>
<evidence type="ECO:0000256" key="2">
    <source>
        <dbReference type="ARBA" id="ARBA00022448"/>
    </source>
</evidence>
<keyword evidence="9 10" id="KW-0472">Membrane</keyword>
<evidence type="ECO:0000256" key="10">
    <source>
        <dbReference type="SAM" id="Phobius"/>
    </source>
</evidence>
<proteinExistence type="predicted"/>
<evidence type="ECO:0000256" key="7">
    <source>
        <dbReference type="ARBA" id="ARBA00022989"/>
    </source>
</evidence>
<comment type="caution">
    <text evidence="13">The sequence shown here is derived from an EMBL/GenBank/DDBJ whole genome shotgun (WGS) entry which is preliminary data.</text>
</comment>
<feature type="transmembrane region" description="Helical" evidence="10">
    <location>
        <begin position="196"/>
        <end position="214"/>
    </location>
</feature>
<feature type="transmembrane region" description="Helical" evidence="10">
    <location>
        <begin position="247"/>
        <end position="265"/>
    </location>
</feature>
<evidence type="ECO:0000313" key="13">
    <source>
        <dbReference type="EMBL" id="RIH91407.1"/>
    </source>
</evidence>
<dbReference type="GO" id="GO:0016491">
    <property type="term" value="F:oxidoreductase activity"/>
    <property type="evidence" value="ECO:0007669"/>
    <property type="project" value="UniProtKB-KW"/>
</dbReference>
<organism evidence="13 14">
    <name type="scientific">Meiothermus granaticius NBRC 107808</name>
    <dbReference type="NCBI Taxonomy" id="1227551"/>
    <lineage>
        <taxon>Bacteria</taxon>
        <taxon>Thermotogati</taxon>
        <taxon>Deinococcota</taxon>
        <taxon>Deinococci</taxon>
        <taxon>Thermales</taxon>
        <taxon>Thermaceae</taxon>
        <taxon>Meiothermus</taxon>
    </lineage>
</organism>
<dbReference type="RefSeq" id="WP_119358137.1">
    <property type="nucleotide sequence ID" value="NZ_BJXM01000008.1"/>
</dbReference>
<dbReference type="GO" id="GO:0016020">
    <property type="term" value="C:membrane"/>
    <property type="evidence" value="ECO:0007669"/>
    <property type="project" value="UniProtKB-SubCell"/>
</dbReference>
<dbReference type="EC" id="1.10.2.2" evidence="13"/>
<dbReference type="GO" id="GO:0009055">
    <property type="term" value="F:electron transfer activity"/>
    <property type="evidence" value="ECO:0007669"/>
    <property type="project" value="InterPro"/>
</dbReference>
<feature type="transmembrane region" description="Helical" evidence="10">
    <location>
        <begin position="285"/>
        <end position="305"/>
    </location>
</feature>
<keyword evidence="13" id="KW-0560">Oxidoreductase</keyword>
<feature type="domain" description="Cytochrome b/b6 C-terminal region profile" evidence="12">
    <location>
        <begin position="224"/>
        <end position="425"/>
    </location>
</feature>
<dbReference type="InterPro" id="IPR016174">
    <property type="entry name" value="Di-haem_cyt_TM"/>
</dbReference>
<dbReference type="EMBL" id="QWLB01000044">
    <property type="protein sequence ID" value="RIH91407.1"/>
    <property type="molecule type" value="Genomic_DNA"/>
</dbReference>
<dbReference type="SUPFAM" id="SSF81648">
    <property type="entry name" value="a domain/subunit of cytochrome bc1 complex (Ubiquinol-cytochrome c reductase)"/>
    <property type="match status" value="1"/>
</dbReference>
<evidence type="ECO:0000256" key="5">
    <source>
        <dbReference type="ARBA" id="ARBA00022723"/>
    </source>
</evidence>
<feature type="transmembrane region" description="Helical" evidence="10">
    <location>
        <begin position="156"/>
        <end position="176"/>
    </location>
</feature>
<feature type="transmembrane region" description="Helical" evidence="10">
    <location>
        <begin position="122"/>
        <end position="144"/>
    </location>
</feature>
<feature type="transmembrane region" description="Helical" evidence="10">
    <location>
        <begin position="391"/>
        <end position="410"/>
    </location>
</feature>
<dbReference type="Gene3D" id="1.20.810.10">
    <property type="entry name" value="Cytochrome Bc1 Complex, Chain C"/>
    <property type="match status" value="1"/>
</dbReference>
<reference evidence="13 14" key="1">
    <citation type="submission" date="2018-08" db="EMBL/GenBank/DDBJ databases">
        <title>Meiothermus granaticius genome AF-68 sequencing project.</title>
        <authorList>
            <person name="Da Costa M.S."/>
            <person name="Albuquerque L."/>
            <person name="Raposo P."/>
            <person name="Froufe H.J.C."/>
            <person name="Barroso C.S."/>
            <person name="Egas C."/>
        </authorList>
    </citation>
    <scope>NUCLEOTIDE SEQUENCE [LARGE SCALE GENOMIC DNA]</scope>
    <source>
        <strain evidence="13 14">AF-68</strain>
    </source>
</reference>
<feature type="transmembrane region" description="Helical" evidence="10">
    <location>
        <begin position="317"/>
        <end position="339"/>
    </location>
</feature>